<proteinExistence type="predicted"/>
<evidence type="ECO:0000313" key="1">
    <source>
        <dbReference type="EMBL" id="PTX52327.1"/>
    </source>
</evidence>
<gene>
    <name evidence="1" type="ORF">C8N34_102106</name>
</gene>
<dbReference type="RefSeq" id="WP_108127676.1">
    <property type="nucleotide sequence ID" value="NZ_QBKP01000002.1"/>
</dbReference>
<sequence>MQITMSSAEALQIIDRSYAGGSKPISINTRPADAQSPDWWRTRGRTETVGQDRKRVALDLYLHIASRAAEALPPDMFPAAFLFSDKARYRPDKGLIKALLQVGAVETQEIRGELCFALTARGRDILGSRT</sequence>
<dbReference type="Proteomes" id="UP000244224">
    <property type="component" value="Unassembled WGS sequence"/>
</dbReference>
<keyword evidence="2" id="KW-1185">Reference proteome</keyword>
<evidence type="ECO:0000313" key="2">
    <source>
        <dbReference type="Proteomes" id="UP000244224"/>
    </source>
</evidence>
<reference evidence="1 2" key="1">
    <citation type="submission" date="2018-04" db="EMBL/GenBank/DDBJ databases">
        <title>Genomic Encyclopedia of Archaeal and Bacterial Type Strains, Phase II (KMG-II): from individual species to whole genera.</title>
        <authorList>
            <person name="Goeker M."/>
        </authorList>
    </citation>
    <scope>NUCLEOTIDE SEQUENCE [LARGE SCALE GENOMIC DNA]</scope>
    <source>
        <strain evidence="1 2">DSM 21823</strain>
    </source>
</reference>
<dbReference type="AlphaFoldDB" id="A0A2T6B8D3"/>
<name>A0A2T6B8D3_9RHOB</name>
<dbReference type="EMBL" id="QBKP01000002">
    <property type="protein sequence ID" value="PTX52327.1"/>
    <property type="molecule type" value="Genomic_DNA"/>
</dbReference>
<organism evidence="1 2">
    <name type="scientific">Gemmobacter caeni</name>
    <dbReference type="NCBI Taxonomy" id="589035"/>
    <lineage>
        <taxon>Bacteria</taxon>
        <taxon>Pseudomonadati</taxon>
        <taxon>Pseudomonadota</taxon>
        <taxon>Alphaproteobacteria</taxon>
        <taxon>Rhodobacterales</taxon>
        <taxon>Paracoccaceae</taxon>
        <taxon>Gemmobacter</taxon>
    </lineage>
</organism>
<accession>A0A2T6B8D3</accession>
<protein>
    <submittedName>
        <fullName evidence="1">Uncharacterized protein</fullName>
    </submittedName>
</protein>
<comment type="caution">
    <text evidence="1">The sequence shown here is derived from an EMBL/GenBank/DDBJ whole genome shotgun (WGS) entry which is preliminary data.</text>
</comment>